<protein>
    <submittedName>
        <fullName evidence="2">Uncharacterized protein</fullName>
    </submittedName>
</protein>
<sequence length="117" mass="13765">MTHHSDWIKQVLKREMMESLTDKPRIQNDPSFRLDQGSTEDGNNGVSDHQINKFEPTHHSDLNMKVVEQKRPPSSTFLEVTGLNFIRLYLSWELNVQYTYIDFGWMISNVKRKSSHT</sequence>
<accession>A0ABC8RSF1</accession>
<organism evidence="2 3">
    <name type="scientific">Ilex paraguariensis</name>
    <name type="common">yerba mate</name>
    <dbReference type="NCBI Taxonomy" id="185542"/>
    <lineage>
        <taxon>Eukaryota</taxon>
        <taxon>Viridiplantae</taxon>
        <taxon>Streptophyta</taxon>
        <taxon>Embryophyta</taxon>
        <taxon>Tracheophyta</taxon>
        <taxon>Spermatophyta</taxon>
        <taxon>Magnoliopsida</taxon>
        <taxon>eudicotyledons</taxon>
        <taxon>Gunneridae</taxon>
        <taxon>Pentapetalae</taxon>
        <taxon>asterids</taxon>
        <taxon>campanulids</taxon>
        <taxon>Aquifoliales</taxon>
        <taxon>Aquifoliaceae</taxon>
        <taxon>Ilex</taxon>
    </lineage>
</organism>
<name>A0ABC8RSF1_9AQUA</name>
<gene>
    <name evidence="2" type="ORF">ILEXP_LOCUS15854</name>
</gene>
<reference evidence="2 3" key="1">
    <citation type="submission" date="2024-02" db="EMBL/GenBank/DDBJ databases">
        <authorList>
            <person name="Vignale AGUSTIN F."/>
            <person name="Sosa J E."/>
            <person name="Modenutti C."/>
        </authorList>
    </citation>
    <scope>NUCLEOTIDE SEQUENCE [LARGE SCALE GENOMIC DNA]</scope>
</reference>
<dbReference type="AlphaFoldDB" id="A0ABC8RSF1"/>
<evidence type="ECO:0000313" key="2">
    <source>
        <dbReference type="EMBL" id="CAK9147921.1"/>
    </source>
</evidence>
<evidence type="ECO:0000313" key="3">
    <source>
        <dbReference type="Proteomes" id="UP001642360"/>
    </source>
</evidence>
<keyword evidence="3" id="KW-1185">Reference proteome</keyword>
<dbReference type="Proteomes" id="UP001642360">
    <property type="component" value="Unassembled WGS sequence"/>
</dbReference>
<evidence type="ECO:0000256" key="1">
    <source>
        <dbReference type="SAM" id="MobiDB-lite"/>
    </source>
</evidence>
<comment type="caution">
    <text evidence="2">The sequence shown here is derived from an EMBL/GenBank/DDBJ whole genome shotgun (WGS) entry which is preliminary data.</text>
</comment>
<feature type="compositionally biased region" description="Polar residues" evidence="1">
    <location>
        <begin position="36"/>
        <end position="49"/>
    </location>
</feature>
<feature type="region of interest" description="Disordered" evidence="1">
    <location>
        <begin position="19"/>
        <end position="53"/>
    </location>
</feature>
<dbReference type="EMBL" id="CAUOFW020001724">
    <property type="protein sequence ID" value="CAK9147921.1"/>
    <property type="molecule type" value="Genomic_DNA"/>
</dbReference>
<proteinExistence type="predicted"/>